<gene>
    <name evidence="1" type="ORF">A1O9_13032</name>
</gene>
<name>A0A072NV50_9EURO</name>
<dbReference type="AlphaFoldDB" id="A0A072NV50"/>
<sequence length="72" mass="8214">MLKLSDIGPIWNLLRYLLSSAYQELVIIYRAMQRFVFHTAIPIPQGRIPTTSFSTLHNEETAAYFLGSRTGP</sequence>
<dbReference type="HOGENOM" id="CLU_2722232_0_0_1"/>
<organism evidence="1 2">
    <name type="scientific">Exophiala aquamarina CBS 119918</name>
    <dbReference type="NCBI Taxonomy" id="1182545"/>
    <lineage>
        <taxon>Eukaryota</taxon>
        <taxon>Fungi</taxon>
        <taxon>Dikarya</taxon>
        <taxon>Ascomycota</taxon>
        <taxon>Pezizomycotina</taxon>
        <taxon>Eurotiomycetes</taxon>
        <taxon>Chaetothyriomycetidae</taxon>
        <taxon>Chaetothyriales</taxon>
        <taxon>Herpotrichiellaceae</taxon>
        <taxon>Exophiala</taxon>
    </lineage>
</organism>
<comment type="caution">
    <text evidence="1">The sequence shown here is derived from an EMBL/GenBank/DDBJ whole genome shotgun (WGS) entry which is preliminary data.</text>
</comment>
<dbReference type="GeneID" id="25287923"/>
<dbReference type="VEuPathDB" id="FungiDB:A1O9_13032"/>
<protein>
    <submittedName>
        <fullName evidence="1">Uncharacterized protein</fullName>
    </submittedName>
</protein>
<dbReference type="RefSeq" id="XP_013253513.1">
    <property type="nucleotide sequence ID" value="XM_013398059.1"/>
</dbReference>
<proteinExistence type="predicted"/>
<evidence type="ECO:0000313" key="2">
    <source>
        <dbReference type="Proteomes" id="UP000027920"/>
    </source>
</evidence>
<dbReference type="Proteomes" id="UP000027920">
    <property type="component" value="Unassembled WGS sequence"/>
</dbReference>
<accession>A0A072NV50</accession>
<reference evidence="1 2" key="1">
    <citation type="submission" date="2013-03" db="EMBL/GenBank/DDBJ databases">
        <title>The Genome Sequence of Exophiala aquamarina CBS 119918.</title>
        <authorList>
            <consortium name="The Broad Institute Genomics Platform"/>
            <person name="Cuomo C."/>
            <person name="de Hoog S."/>
            <person name="Gorbushina A."/>
            <person name="Walker B."/>
            <person name="Young S.K."/>
            <person name="Zeng Q."/>
            <person name="Gargeya S."/>
            <person name="Fitzgerald M."/>
            <person name="Haas B."/>
            <person name="Abouelleil A."/>
            <person name="Allen A.W."/>
            <person name="Alvarado L."/>
            <person name="Arachchi H.M."/>
            <person name="Berlin A.M."/>
            <person name="Chapman S.B."/>
            <person name="Gainer-Dewar J."/>
            <person name="Goldberg J."/>
            <person name="Griggs A."/>
            <person name="Gujja S."/>
            <person name="Hansen M."/>
            <person name="Howarth C."/>
            <person name="Imamovic A."/>
            <person name="Ireland A."/>
            <person name="Larimer J."/>
            <person name="McCowan C."/>
            <person name="Murphy C."/>
            <person name="Pearson M."/>
            <person name="Poon T.W."/>
            <person name="Priest M."/>
            <person name="Roberts A."/>
            <person name="Saif S."/>
            <person name="Shea T."/>
            <person name="Sisk P."/>
            <person name="Sykes S."/>
            <person name="Wortman J."/>
            <person name="Nusbaum C."/>
            <person name="Birren B."/>
        </authorList>
    </citation>
    <scope>NUCLEOTIDE SEQUENCE [LARGE SCALE GENOMIC DNA]</scope>
    <source>
        <strain evidence="1 2">CBS 119918</strain>
    </source>
</reference>
<dbReference type="EMBL" id="AMGV01000045">
    <property type="protein sequence ID" value="KEF50923.1"/>
    <property type="molecule type" value="Genomic_DNA"/>
</dbReference>
<keyword evidence="2" id="KW-1185">Reference proteome</keyword>
<evidence type="ECO:0000313" key="1">
    <source>
        <dbReference type="EMBL" id="KEF50923.1"/>
    </source>
</evidence>